<dbReference type="InterPro" id="IPR007485">
    <property type="entry name" value="LPS_assembly_LptE"/>
</dbReference>
<protein>
    <recommendedName>
        <fullName evidence="6">LPS-assembly lipoprotein LptE</fullName>
    </recommendedName>
</protein>
<name>A0ABX6N6Z5_9BURK</name>
<keyword evidence="5 6" id="KW-0449">Lipoprotein</keyword>
<evidence type="ECO:0000313" key="8">
    <source>
        <dbReference type="EMBL" id="QJR30194.1"/>
    </source>
</evidence>
<dbReference type="Proteomes" id="UP000501130">
    <property type="component" value="Chromosome"/>
</dbReference>
<evidence type="ECO:0000256" key="7">
    <source>
        <dbReference type="SAM" id="SignalP"/>
    </source>
</evidence>
<dbReference type="PANTHER" id="PTHR38098:SF1">
    <property type="entry name" value="LPS-ASSEMBLY LIPOPROTEIN LPTE"/>
    <property type="match status" value="1"/>
</dbReference>
<keyword evidence="4 6" id="KW-0998">Cell outer membrane</keyword>
<evidence type="ECO:0000256" key="2">
    <source>
        <dbReference type="ARBA" id="ARBA00023136"/>
    </source>
</evidence>
<dbReference type="EMBL" id="CP053084">
    <property type="protein sequence ID" value="QJR30194.1"/>
    <property type="molecule type" value="Genomic_DNA"/>
</dbReference>
<keyword evidence="3 6" id="KW-0564">Palmitate</keyword>
<comment type="subunit">
    <text evidence="6">Component of the lipopolysaccharide transport and assembly complex. Interacts with LptD.</text>
</comment>
<evidence type="ECO:0000256" key="4">
    <source>
        <dbReference type="ARBA" id="ARBA00023237"/>
    </source>
</evidence>
<keyword evidence="9" id="KW-1185">Reference proteome</keyword>
<comment type="similarity">
    <text evidence="6">Belongs to the LptE lipoprotein family.</text>
</comment>
<accession>A0ABX6N6Z5</accession>
<organism evidence="8 9">
    <name type="scientific">Limnobacter profundi</name>
    <dbReference type="NCBI Taxonomy" id="2732163"/>
    <lineage>
        <taxon>Bacteria</taxon>
        <taxon>Pseudomonadati</taxon>
        <taxon>Pseudomonadota</taxon>
        <taxon>Betaproteobacteria</taxon>
        <taxon>Burkholderiales</taxon>
        <taxon>Burkholderiaceae</taxon>
        <taxon>Limnobacter</taxon>
    </lineage>
</organism>
<keyword evidence="2 6" id="KW-0472">Membrane</keyword>
<dbReference type="HAMAP" id="MF_01186">
    <property type="entry name" value="LPS_assembly_LptE"/>
    <property type="match status" value="1"/>
</dbReference>
<comment type="function">
    <text evidence="6">Together with LptD, is involved in the assembly of lipopolysaccharide (LPS) at the surface of the outer membrane. Required for the proper assembly of LptD. Binds LPS and may serve as the LPS recognition site at the outer membrane.</text>
</comment>
<evidence type="ECO:0000256" key="5">
    <source>
        <dbReference type="ARBA" id="ARBA00023288"/>
    </source>
</evidence>
<keyword evidence="1 6" id="KW-0732">Signal</keyword>
<dbReference type="RefSeq" id="WP_105029627.1">
    <property type="nucleotide sequence ID" value="NZ_CP053084.1"/>
</dbReference>
<dbReference type="Pfam" id="PF04390">
    <property type="entry name" value="LptE"/>
    <property type="match status" value="1"/>
</dbReference>
<proteinExistence type="inferred from homology"/>
<evidence type="ECO:0000256" key="1">
    <source>
        <dbReference type="ARBA" id="ARBA00022729"/>
    </source>
</evidence>
<dbReference type="PANTHER" id="PTHR38098">
    <property type="entry name" value="LPS-ASSEMBLY LIPOPROTEIN LPTE"/>
    <property type="match status" value="1"/>
</dbReference>
<sequence length="169" mass="19241">MKRFFQTIALLATTLALTACGFQLRGQYNFDFEKIELRGMENSEMNRNMDLQLQILNLKVNPPEGAPLKLNLISETRDRSIVTFSATGRAREVRITYELLYSVVDKNGDFLIATSQLSQRRELTYTDDQILGKEAEENQLYTEMQRDIARQITGRLSALQLGSKGQAAK</sequence>
<dbReference type="PROSITE" id="PS51257">
    <property type="entry name" value="PROKAR_LIPOPROTEIN"/>
    <property type="match status" value="1"/>
</dbReference>
<evidence type="ECO:0000256" key="3">
    <source>
        <dbReference type="ARBA" id="ARBA00023139"/>
    </source>
</evidence>
<reference evidence="8 9" key="1">
    <citation type="submission" date="2020-05" db="EMBL/GenBank/DDBJ databases">
        <title>Compete genome of Limnobacter sp. SAORIC-580.</title>
        <authorList>
            <person name="Song J."/>
            <person name="Cho J.-C."/>
        </authorList>
    </citation>
    <scope>NUCLEOTIDE SEQUENCE [LARGE SCALE GENOMIC DNA]</scope>
    <source>
        <strain evidence="8 9">SAORIC-580</strain>
    </source>
</reference>
<evidence type="ECO:0000313" key="9">
    <source>
        <dbReference type="Proteomes" id="UP000501130"/>
    </source>
</evidence>
<dbReference type="Gene3D" id="3.30.160.150">
    <property type="entry name" value="Lipoprotein like domain"/>
    <property type="match status" value="1"/>
</dbReference>
<feature type="signal peptide" evidence="7">
    <location>
        <begin position="1"/>
        <end position="21"/>
    </location>
</feature>
<feature type="chain" id="PRO_5046286498" description="LPS-assembly lipoprotein LptE" evidence="7">
    <location>
        <begin position="22"/>
        <end position="169"/>
    </location>
</feature>
<comment type="subcellular location">
    <subcellularLocation>
        <location evidence="6">Cell outer membrane</location>
        <topology evidence="6">Lipid-anchor</topology>
    </subcellularLocation>
</comment>
<gene>
    <name evidence="6" type="primary">lptE</name>
    <name evidence="8" type="ORF">HKT17_10985</name>
</gene>
<evidence type="ECO:0000256" key="6">
    <source>
        <dbReference type="HAMAP-Rule" id="MF_01186"/>
    </source>
</evidence>